<organism evidence="3 4">
    <name type="scientific">Mycena belliarum</name>
    <dbReference type="NCBI Taxonomy" id="1033014"/>
    <lineage>
        <taxon>Eukaryota</taxon>
        <taxon>Fungi</taxon>
        <taxon>Dikarya</taxon>
        <taxon>Basidiomycota</taxon>
        <taxon>Agaricomycotina</taxon>
        <taxon>Agaricomycetes</taxon>
        <taxon>Agaricomycetidae</taxon>
        <taxon>Agaricales</taxon>
        <taxon>Marasmiineae</taxon>
        <taxon>Mycenaceae</taxon>
        <taxon>Mycena</taxon>
    </lineage>
</organism>
<feature type="domain" description="Endo-1,3(4)-beta-glucanase 1 carbohydrate binding" evidence="2">
    <location>
        <begin position="88"/>
        <end position="129"/>
    </location>
</feature>
<gene>
    <name evidence="3" type="ORF">B0H15DRAFT_806131</name>
</gene>
<feature type="signal peptide" evidence="1">
    <location>
        <begin position="1"/>
        <end position="21"/>
    </location>
</feature>
<dbReference type="Proteomes" id="UP001222325">
    <property type="component" value="Unassembled WGS sequence"/>
</dbReference>
<feature type="domain" description="Endo-1,3(4)-beta-glucanase 1 carbohydrate binding" evidence="2">
    <location>
        <begin position="26"/>
        <end position="74"/>
    </location>
</feature>
<feature type="chain" id="PRO_5041949790" evidence="1">
    <location>
        <begin position="22"/>
        <end position="172"/>
    </location>
</feature>
<proteinExistence type="predicted"/>
<name>A0AAD6TSK5_9AGAR</name>
<evidence type="ECO:0000313" key="3">
    <source>
        <dbReference type="EMBL" id="KAJ7075560.1"/>
    </source>
</evidence>
<keyword evidence="1" id="KW-0732">Signal</keyword>
<dbReference type="GO" id="GO:0030246">
    <property type="term" value="F:carbohydrate binding"/>
    <property type="evidence" value="ECO:0007669"/>
    <property type="project" value="InterPro"/>
</dbReference>
<evidence type="ECO:0000313" key="4">
    <source>
        <dbReference type="Proteomes" id="UP001222325"/>
    </source>
</evidence>
<protein>
    <submittedName>
        <fullName evidence="3">Carbohydrate binding-domain-containing protein</fullName>
    </submittedName>
</protein>
<sequence>MALLLPIVLATLVSCAVTVAAEDLASCGISRYYPSQYTCFDDNFLCPIVNGDRFIRCGDACYTTALYSCSNTTLAPLSHSGQQPLEDCGSSKFNPFDYVCLDGDFLCPINGVEATLRCGATCYEPFLYRQVSGSMRLRPFILPSIGELGGPLVAWRQFGYPFCKHFLKILGG</sequence>
<reference evidence="3" key="1">
    <citation type="submission" date="2023-03" db="EMBL/GenBank/DDBJ databases">
        <title>Massive genome expansion in bonnet fungi (Mycena s.s.) driven by repeated elements and novel gene families across ecological guilds.</title>
        <authorList>
            <consortium name="Lawrence Berkeley National Laboratory"/>
            <person name="Harder C.B."/>
            <person name="Miyauchi S."/>
            <person name="Viragh M."/>
            <person name="Kuo A."/>
            <person name="Thoen E."/>
            <person name="Andreopoulos B."/>
            <person name="Lu D."/>
            <person name="Skrede I."/>
            <person name="Drula E."/>
            <person name="Henrissat B."/>
            <person name="Morin E."/>
            <person name="Kohler A."/>
            <person name="Barry K."/>
            <person name="LaButti K."/>
            <person name="Morin E."/>
            <person name="Salamov A."/>
            <person name="Lipzen A."/>
            <person name="Mereny Z."/>
            <person name="Hegedus B."/>
            <person name="Baldrian P."/>
            <person name="Stursova M."/>
            <person name="Weitz H."/>
            <person name="Taylor A."/>
            <person name="Grigoriev I.V."/>
            <person name="Nagy L.G."/>
            <person name="Martin F."/>
            <person name="Kauserud H."/>
        </authorList>
    </citation>
    <scope>NUCLEOTIDE SEQUENCE</scope>
    <source>
        <strain evidence="3">CBHHK173m</strain>
    </source>
</reference>
<evidence type="ECO:0000256" key="1">
    <source>
        <dbReference type="SAM" id="SignalP"/>
    </source>
</evidence>
<dbReference type="InterPro" id="IPR018909">
    <property type="entry name" value="Eng1_septum"/>
</dbReference>
<dbReference type="AlphaFoldDB" id="A0AAD6TSK5"/>
<accession>A0AAD6TSK5</accession>
<comment type="caution">
    <text evidence="3">The sequence shown here is derived from an EMBL/GenBank/DDBJ whole genome shotgun (WGS) entry which is preliminary data.</text>
</comment>
<keyword evidence="4" id="KW-1185">Reference proteome</keyword>
<evidence type="ECO:0000259" key="2">
    <source>
        <dbReference type="Pfam" id="PF10645"/>
    </source>
</evidence>
<dbReference type="Pfam" id="PF10645">
    <property type="entry name" value="Carb_bind"/>
    <property type="match status" value="2"/>
</dbReference>
<dbReference type="EMBL" id="JARJCN010000093">
    <property type="protein sequence ID" value="KAJ7075560.1"/>
    <property type="molecule type" value="Genomic_DNA"/>
</dbReference>